<reference evidence="5 6" key="1">
    <citation type="submission" date="2013-11" db="EMBL/GenBank/DDBJ databases">
        <title>Genome sequencing of Stegodyphus mimosarum.</title>
        <authorList>
            <person name="Bechsgaard J."/>
        </authorList>
    </citation>
    <scope>NUCLEOTIDE SEQUENCE [LARGE SCALE GENOMIC DNA]</scope>
</reference>
<dbReference type="SMART" id="SM00441">
    <property type="entry name" value="FF"/>
    <property type="match status" value="1"/>
</dbReference>
<dbReference type="Gene3D" id="2.20.70.10">
    <property type="match status" value="2"/>
</dbReference>
<feature type="domain" description="WW" evidence="3">
    <location>
        <begin position="145"/>
        <end position="178"/>
    </location>
</feature>
<dbReference type="AlphaFoldDB" id="A0A087UYF3"/>
<dbReference type="CDD" id="cd00201">
    <property type="entry name" value="WW"/>
    <property type="match status" value="2"/>
</dbReference>
<organism evidence="5 6">
    <name type="scientific">Stegodyphus mimosarum</name>
    <name type="common">African social velvet spider</name>
    <dbReference type="NCBI Taxonomy" id="407821"/>
    <lineage>
        <taxon>Eukaryota</taxon>
        <taxon>Metazoa</taxon>
        <taxon>Ecdysozoa</taxon>
        <taxon>Arthropoda</taxon>
        <taxon>Chelicerata</taxon>
        <taxon>Arachnida</taxon>
        <taxon>Araneae</taxon>
        <taxon>Araneomorphae</taxon>
        <taxon>Entelegynae</taxon>
        <taxon>Eresoidea</taxon>
        <taxon>Eresidae</taxon>
        <taxon>Stegodyphus</taxon>
    </lineage>
</organism>
<dbReference type="InterPro" id="IPR002713">
    <property type="entry name" value="FF_domain"/>
</dbReference>
<dbReference type="GO" id="GO:0005685">
    <property type="term" value="C:U1 snRNP"/>
    <property type="evidence" value="ECO:0007669"/>
    <property type="project" value="TreeGrafter"/>
</dbReference>
<feature type="region of interest" description="Disordered" evidence="2">
    <location>
        <begin position="256"/>
        <end position="332"/>
    </location>
</feature>
<keyword evidence="6" id="KW-1185">Reference proteome</keyword>
<evidence type="ECO:0000259" key="3">
    <source>
        <dbReference type="PROSITE" id="PS50020"/>
    </source>
</evidence>
<dbReference type="InterPro" id="IPR001202">
    <property type="entry name" value="WW_dom"/>
</dbReference>
<evidence type="ECO:0000256" key="1">
    <source>
        <dbReference type="SAM" id="Coils"/>
    </source>
</evidence>
<feature type="coiled-coil region" evidence="1">
    <location>
        <begin position="390"/>
        <end position="417"/>
    </location>
</feature>
<feature type="compositionally biased region" description="Basic and acidic residues" evidence="2">
    <location>
        <begin position="144"/>
        <end position="155"/>
    </location>
</feature>
<gene>
    <name evidence="5" type="ORF">X975_21208</name>
</gene>
<dbReference type="FunFam" id="1.10.10.440:FF:000015">
    <property type="entry name" value="pre-mRNA-processing factor 40 homolog B isoform X2"/>
    <property type="match status" value="1"/>
</dbReference>
<dbReference type="SUPFAM" id="SSF51045">
    <property type="entry name" value="WW domain"/>
    <property type="match status" value="2"/>
</dbReference>
<feature type="domain" description="WW" evidence="3">
    <location>
        <begin position="191"/>
        <end position="219"/>
    </location>
</feature>
<dbReference type="PANTHER" id="PTHR11864:SF0">
    <property type="entry name" value="PRP40 PRE-MRNA PROCESSING FACTOR 40 HOMOLOG A (YEAST)"/>
    <property type="match status" value="1"/>
</dbReference>
<feature type="compositionally biased region" description="Low complexity" evidence="2">
    <location>
        <begin position="290"/>
        <end position="301"/>
    </location>
</feature>
<dbReference type="Gene3D" id="1.10.10.440">
    <property type="entry name" value="FF domain"/>
    <property type="match status" value="1"/>
</dbReference>
<feature type="compositionally biased region" description="Polar residues" evidence="2">
    <location>
        <begin position="273"/>
        <end position="285"/>
    </location>
</feature>
<feature type="region of interest" description="Disordered" evidence="2">
    <location>
        <begin position="118"/>
        <end position="155"/>
    </location>
</feature>
<feature type="compositionally biased region" description="Low complexity" evidence="2">
    <location>
        <begin position="37"/>
        <end position="52"/>
    </location>
</feature>
<evidence type="ECO:0000313" key="5">
    <source>
        <dbReference type="EMBL" id="KFM82392.1"/>
    </source>
</evidence>
<dbReference type="InterPro" id="IPR039726">
    <property type="entry name" value="Prp40-like"/>
</dbReference>
<dbReference type="PROSITE" id="PS50020">
    <property type="entry name" value="WW_DOMAIN_2"/>
    <property type="match status" value="2"/>
</dbReference>
<keyword evidence="1" id="KW-0175">Coiled coil</keyword>
<feature type="compositionally biased region" description="Acidic residues" evidence="2">
    <location>
        <begin position="313"/>
        <end position="326"/>
    </location>
</feature>
<dbReference type="STRING" id="407821.A0A087UYF3"/>
<accession>A0A087UYF3</accession>
<evidence type="ECO:0000256" key="2">
    <source>
        <dbReference type="SAM" id="MobiDB-lite"/>
    </source>
</evidence>
<dbReference type="PANTHER" id="PTHR11864">
    <property type="entry name" value="PRE-MRNA-PROCESSING PROTEIN PRP40"/>
    <property type="match status" value="1"/>
</dbReference>
<feature type="compositionally biased region" description="Pro residues" evidence="2">
    <location>
        <begin position="11"/>
        <end position="36"/>
    </location>
</feature>
<protein>
    <submittedName>
        <fullName evidence="5">Pre-mRNA-processing factor 40-like protein</fullName>
    </submittedName>
</protein>
<dbReference type="SUPFAM" id="SSF81698">
    <property type="entry name" value="FF domain"/>
    <property type="match status" value="1"/>
</dbReference>
<dbReference type="OMA" id="DERIYYY"/>
<evidence type="ECO:0000259" key="4">
    <source>
        <dbReference type="PROSITE" id="PS51676"/>
    </source>
</evidence>
<feature type="compositionally biased region" description="Low complexity" evidence="2">
    <location>
        <begin position="256"/>
        <end position="272"/>
    </location>
</feature>
<dbReference type="InterPro" id="IPR036020">
    <property type="entry name" value="WW_dom_sf"/>
</dbReference>
<dbReference type="Pfam" id="PF00397">
    <property type="entry name" value="WW"/>
    <property type="match status" value="2"/>
</dbReference>
<name>A0A087UYF3_STEMI</name>
<feature type="domain" description="FF" evidence="4">
    <location>
        <begin position="337"/>
        <end position="391"/>
    </location>
</feature>
<dbReference type="PROSITE" id="PS01159">
    <property type="entry name" value="WW_DOMAIN_1"/>
    <property type="match status" value="2"/>
</dbReference>
<proteinExistence type="predicted"/>
<feature type="region of interest" description="Disordered" evidence="2">
    <location>
        <begin position="1"/>
        <end position="52"/>
    </location>
</feature>
<dbReference type="SMART" id="SM00456">
    <property type="entry name" value="WW"/>
    <property type="match status" value="2"/>
</dbReference>
<feature type="compositionally biased region" description="Polar residues" evidence="2">
    <location>
        <begin position="302"/>
        <end position="311"/>
    </location>
</feature>
<feature type="non-terminal residue" evidence="5">
    <location>
        <position position="427"/>
    </location>
</feature>
<dbReference type="PROSITE" id="PS51676">
    <property type="entry name" value="FF"/>
    <property type="match status" value="1"/>
</dbReference>
<dbReference type="GO" id="GO:0003723">
    <property type="term" value="F:RNA binding"/>
    <property type="evidence" value="ECO:0007669"/>
    <property type="project" value="TreeGrafter"/>
</dbReference>
<dbReference type="GO" id="GO:0071004">
    <property type="term" value="C:U2-type prespliceosome"/>
    <property type="evidence" value="ECO:0007669"/>
    <property type="project" value="TreeGrafter"/>
</dbReference>
<dbReference type="InterPro" id="IPR036517">
    <property type="entry name" value="FF_domain_sf"/>
</dbReference>
<evidence type="ECO:0000313" key="6">
    <source>
        <dbReference type="Proteomes" id="UP000054359"/>
    </source>
</evidence>
<dbReference type="FunFam" id="2.20.70.10:FF:000102">
    <property type="entry name" value="Pre-mRNA-processing factor 40 homolog B"/>
    <property type="match status" value="1"/>
</dbReference>
<dbReference type="Pfam" id="PF01846">
    <property type="entry name" value="FF"/>
    <property type="match status" value="1"/>
</dbReference>
<dbReference type="GO" id="GO:0045292">
    <property type="term" value="P:mRNA cis splicing, via spliceosome"/>
    <property type="evidence" value="ECO:0007669"/>
    <property type="project" value="InterPro"/>
</dbReference>
<dbReference type="FunFam" id="2.20.70.10:FF:000050">
    <property type="entry name" value="pre-mRNA-processing factor 40 homolog B isoform X1"/>
    <property type="match status" value="1"/>
</dbReference>
<sequence>MASNSPKHLPSGPPGTRPLMMPPPPPFGMTPPPMPPNFMGAPMRPGGEGMRPPMMMPPAGTPGMPVPGPFPAPGMPGAGFPMPAFRTMAPVPAMAPPGTTIPTPAVISAPPTNVAVVTTPSSPSVNGIPKETVQSEPAPVASKGPEKKSNWTEHKAPDGRTYFYNHVTKQSSWEKPDELKSQSELLLSQCPWKEYKSETGRTYYHNIQTKESRWTIPKELEDLKNLVAAKDDVESPSKTVAASASPIVTTAGTVTTASPTVASVSSPVVSSPISEGSQNVANIQLPTMAGPPGTNSGTPTTQNENIGTPSDQGEGDERAEVDDEETDPSKPIVFKDKKEAIEAFKDLLKEKNVPSNATWEQALKLIVNDSRYGTLKKLNEKKQAFNAYKTQKGKEEKEEQRLKAKKAKEELEVFLQNSDKMHSSIRY</sequence>
<dbReference type="OrthoDB" id="187617at2759"/>
<dbReference type="EMBL" id="KK122279">
    <property type="protein sequence ID" value="KFM82392.1"/>
    <property type="molecule type" value="Genomic_DNA"/>
</dbReference>
<dbReference type="Proteomes" id="UP000054359">
    <property type="component" value="Unassembled WGS sequence"/>
</dbReference>